<keyword evidence="4" id="KW-0808">Transferase</keyword>
<feature type="domain" description="RING-type" evidence="12">
    <location>
        <begin position="129"/>
        <end position="171"/>
    </location>
</feature>
<dbReference type="GO" id="GO:0061630">
    <property type="term" value="F:ubiquitin protein ligase activity"/>
    <property type="evidence" value="ECO:0007669"/>
    <property type="project" value="UniProtKB-EC"/>
</dbReference>
<proteinExistence type="predicted"/>
<keyword evidence="6 9" id="KW-0863">Zinc-finger</keyword>
<dbReference type="Proteomes" id="UP001140949">
    <property type="component" value="Unassembled WGS sequence"/>
</dbReference>
<evidence type="ECO:0000256" key="5">
    <source>
        <dbReference type="ARBA" id="ARBA00022723"/>
    </source>
</evidence>
<feature type="region of interest" description="Disordered" evidence="10">
    <location>
        <begin position="62"/>
        <end position="81"/>
    </location>
</feature>
<keyword evidence="14" id="KW-1185">Reference proteome</keyword>
<keyword evidence="11" id="KW-0472">Membrane</keyword>
<feature type="compositionally biased region" description="Low complexity" evidence="10">
    <location>
        <begin position="218"/>
        <end position="227"/>
    </location>
</feature>
<dbReference type="EMBL" id="JANAVB010011198">
    <property type="protein sequence ID" value="KAJ6837853.1"/>
    <property type="molecule type" value="Genomic_DNA"/>
</dbReference>
<reference evidence="13" key="1">
    <citation type="journal article" date="2023" name="GigaByte">
        <title>Genome assembly of the bearded iris, Iris pallida Lam.</title>
        <authorList>
            <person name="Bruccoleri R.E."/>
            <person name="Oakeley E.J."/>
            <person name="Faust A.M.E."/>
            <person name="Altorfer M."/>
            <person name="Dessus-Babus S."/>
            <person name="Burckhardt D."/>
            <person name="Oertli M."/>
            <person name="Naumann U."/>
            <person name="Petersen F."/>
            <person name="Wong J."/>
        </authorList>
    </citation>
    <scope>NUCLEOTIDE SEQUENCE</scope>
    <source>
        <strain evidence="13">GSM-AAB239-AS_SAM_17_03QT</strain>
    </source>
</reference>
<dbReference type="GO" id="GO:0008270">
    <property type="term" value="F:zinc ion binding"/>
    <property type="evidence" value="ECO:0007669"/>
    <property type="project" value="UniProtKB-KW"/>
</dbReference>
<dbReference type="PROSITE" id="PS50089">
    <property type="entry name" value="ZF_RING_2"/>
    <property type="match status" value="1"/>
</dbReference>
<comment type="catalytic activity">
    <reaction evidence="1">
        <text>S-ubiquitinyl-[E2 ubiquitin-conjugating enzyme]-L-cysteine + [acceptor protein]-L-lysine = [E2 ubiquitin-conjugating enzyme]-L-cysteine + N(6)-ubiquitinyl-[acceptor protein]-L-lysine.</text>
        <dbReference type="EC" id="2.3.2.27"/>
    </reaction>
</comment>
<dbReference type="InterPro" id="IPR013083">
    <property type="entry name" value="Znf_RING/FYVE/PHD"/>
</dbReference>
<dbReference type="InterPro" id="IPR044600">
    <property type="entry name" value="ATL1/ATL16-like"/>
</dbReference>
<evidence type="ECO:0000256" key="4">
    <source>
        <dbReference type="ARBA" id="ARBA00022679"/>
    </source>
</evidence>
<evidence type="ECO:0000313" key="13">
    <source>
        <dbReference type="EMBL" id="KAJ6837853.1"/>
    </source>
</evidence>
<feature type="compositionally biased region" description="Low complexity" evidence="10">
    <location>
        <begin position="69"/>
        <end position="80"/>
    </location>
</feature>
<sequence length="252" mass="28089">MRNLTNEDPIIVRSPYTYTYTSSPMALTVLAVVLALFFLILFALFARRFFSGVHSAELHEHRGRRTAARRGANPRAAARRPPSDWRLGYYRSPPVRTFGLDPLVVRNLPVLAYGSVVGRGRGMSVKEGCVVCLVDFEEAEKVKLIPGCGHVFHPGCIDGWLVLHGSCPICRCSEVCVDLSAQVREEQQQQQQQELVEVINGDEERGGEDGEERKAVALGRSRSLSLRSGEHGDDGAEEEDERRVSLRRTRSV</sequence>
<protein>
    <recommendedName>
        <fullName evidence="3">RING-type E3 ubiquitin transferase</fullName>
        <ecNumber evidence="3">2.3.2.27</ecNumber>
    </recommendedName>
</protein>
<evidence type="ECO:0000256" key="6">
    <source>
        <dbReference type="ARBA" id="ARBA00022771"/>
    </source>
</evidence>
<dbReference type="PANTHER" id="PTHR46913">
    <property type="entry name" value="RING-H2 FINGER PROTEIN ATL16"/>
    <property type="match status" value="1"/>
</dbReference>
<keyword evidence="11" id="KW-0812">Transmembrane</keyword>
<feature type="transmembrane region" description="Helical" evidence="11">
    <location>
        <begin position="25"/>
        <end position="46"/>
    </location>
</feature>
<evidence type="ECO:0000256" key="9">
    <source>
        <dbReference type="PROSITE-ProRule" id="PRU00175"/>
    </source>
</evidence>
<evidence type="ECO:0000256" key="11">
    <source>
        <dbReference type="SAM" id="Phobius"/>
    </source>
</evidence>
<feature type="compositionally biased region" description="Basic and acidic residues" evidence="10">
    <location>
        <begin position="202"/>
        <end position="215"/>
    </location>
</feature>
<evidence type="ECO:0000256" key="3">
    <source>
        <dbReference type="ARBA" id="ARBA00012483"/>
    </source>
</evidence>
<gene>
    <name evidence="13" type="ORF">M6B38_323645</name>
</gene>
<dbReference type="Pfam" id="PF13639">
    <property type="entry name" value="zf-RING_2"/>
    <property type="match status" value="1"/>
</dbReference>
<evidence type="ECO:0000256" key="7">
    <source>
        <dbReference type="ARBA" id="ARBA00022786"/>
    </source>
</evidence>
<evidence type="ECO:0000313" key="14">
    <source>
        <dbReference type="Proteomes" id="UP001140949"/>
    </source>
</evidence>
<dbReference type="SUPFAM" id="SSF57850">
    <property type="entry name" value="RING/U-box"/>
    <property type="match status" value="1"/>
</dbReference>
<dbReference type="PANTHER" id="PTHR46913:SF22">
    <property type="entry name" value="RING-TYPE E3 UBIQUITIN TRANSFERASE"/>
    <property type="match status" value="1"/>
</dbReference>
<dbReference type="Gene3D" id="3.30.40.10">
    <property type="entry name" value="Zinc/RING finger domain, C3HC4 (zinc finger)"/>
    <property type="match status" value="1"/>
</dbReference>
<evidence type="ECO:0000256" key="1">
    <source>
        <dbReference type="ARBA" id="ARBA00000900"/>
    </source>
</evidence>
<evidence type="ECO:0000256" key="2">
    <source>
        <dbReference type="ARBA" id="ARBA00004906"/>
    </source>
</evidence>
<dbReference type="EC" id="2.3.2.27" evidence="3"/>
<reference evidence="13" key="2">
    <citation type="submission" date="2023-04" db="EMBL/GenBank/DDBJ databases">
        <authorList>
            <person name="Bruccoleri R.E."/>
            <person name="Oakeley E.J."/>
            <person name="Faust A.-M."/>
            <person name="Dessus-Babus S."/>
            <person name="Altorfer M."/>
            <person name="Burckhardt D."/>
            <person name="Oertli M."/>
            <person name="Naumann U."/>
            <person name="Petersen F."/>
            <person name="Wong J."/>
        </authorList>
    </citation>
    <scope>NUCLEOTIDE SEQUENCE</scope>
    <source>
        <strain evidence="13">GSM-AAB239-AS_SAM_17_03QT</strain>
        <tissue evidence="13">Leaf</tissue>
    </source>
</reference>
<accession>A0AAX6HAI4</accession>
<comment type="caution">
    <text evidence="13">The sequence shown here is derived from an EMBL/GenBank/DDBJ whole genome shotgun (WGS) entry which is preliminary data.</text>
</comment>
<evidence type="ECO:0000256" key="8">
    <source>
        <dbReference type="ARBA" id="ARBA00022833"/>
    </source>
</evidence>
<feature type="region of interest" description="Disordered" evidence="10">
    <location>
        <begin position="199"/>
        <end position="252"/>
    </location>
</feature>
<dbReference type="SMART" id="SM00184">
    <property type="entry name" value="RING"/>
    <property type="match status" value="1"/>
</dbReference>
<name>A0AAX6HAI4_IRIPA</name>
<keyword evidence="5" id="KW-0479">Metal-binding</keyword>
<comment type="pathway">
    <text evidence="2">Protein modification; protein ubiquitination.</text>
</comment>
<keyword evidence="11" id="KW-1133">Transmembrane helix</keyword>
<evidence type="ECO:0000256" key="10">
    <source>
        <dbReference type="SAM" id="MobiDB-lite"/>
    </source>
</evidence>
<dbReference type="InterPro" id="IPR001841">
    <property type="entry name" value="Znf_RING"/>
</dbReference>
<keyword evidence="8" id="KW-0862">Zinc</keyword>
<dbReference type="GO" id="GO:0016567">
    <property type="term" value="P:protein ubiquitination"/>
    <property type="evidence" value="ECO:0007669"/>
    <property type="project" value="InterPro"/>
</dbReference>
<keyword evidence="7" id="KW-0833">Ubl conjugation pathway</keyword>
<organism evidence="13 14">
    <name type="scientific">Iris pallida</name>
    <name type="common">Sweet iris</name>
    <dbReference type="NCBI Taxonomy" id="29817"/>
    <lineage>
        <taxon>Eukaryota</taxon>
        <taxon>Viridiplantae</taxon>
        <taxon>Streptophyta</taxon>
        <taxon>Embryophyta</taxon>
        <taxon>Tracheophyta</taxon>
        <taxon>Spermatophyta</taxon>
        <taxon>Magnoliopsida</taxon>
        <taxon>Liliopsida</taxon>
        <taxon>Asparagales</taxon>
        <taxon>Iridaceae</taxon>
        <taxon>Iridoideae</taxon>
        <taxon>Irideae</taxon>
        <taxon>Iris</taxon>
    </lineage>
</organism>
<evidence type="ECO:0000259" key="12">
    <source>
        <dbReference type="PROSITE" id="PS50089"/>
    </source>
</evidence>
<dbReference type="AlphaFoldDB" id="A0AAX6HAI4"/>